<accession>A0A0F9DZ74</accession>
<organism evidence="2">
    <name type="scientific">marine sediment metagenome</name>
    <dbReference type="NCBI Taxonomy" id="412755"/>
    <lineage>
        <taxon>unclassified sequences</taxon>
        <taxon>metagenomes</taxon>
        <taxon>ecological metagenomes</taxon>
    </lineage>
</organism>
<reference evidence="2" key="1">
    <citation type="journal article" date="2015" name="Nature">
        <title>Complex archaea that bridge the gap between prokaryotes and eukaryotes.</title>
        <authorList>
            <person name="Spang A."/>
            <person name="Saw J.H."/>
            <person name="Jorgensen S.L."/>
            <person name="Zaremba-Niedzwiedzka K."/>
            <person name="Martijn J."/>
            <person name="Lind A.E."/>
            <person name="van Eijk R."/>
            <person name="Schleper C."/>
            <person name="Guy L."/>
            <person name="Ettema T.J."/>
        </authorList>
    </citation>
    <scope>NUCLEOTIDE SEQUENCE</scope>
</reference>
<name>A0A0F9DZ74_9ZZZZ</name>
<comment type="caution">
    <text evidence="2">The sequence shown here is derived from an EMBL/GenBank/DDBJ whole genome shotgun (WGS) entry which is preliminary data.</text>
</comment>
<feature type="region of interest" description="Disordered" evidence="1">
    <location>
        <begin position="1"/>
        <end position="37"/>
    </location>
</feature>
<evidence type="ECO:0000256" key="1">
    <source>
        <dbReference type="SAM" id="MobiDB-lite"/>
    </source>
</evidence>
<protein>
    <submittedName>
        <fullName evidence="2">Uncharacterized protein</fullName>
    </submittedName>
</protein>
<sequence length="70" mass="8109">MATSQQKAGGGQRKYGRHDRSPSGKRYTTNGHRDKNKARRLLSYMKKFPNYKSSNQRDGVIIILNRVKRT</sequence>
<gene>
    <name evidence="2" type="ORF">LCGC14_2430120</name>
</gene>
<evidence type="ECO:0000313" key="2">
    <source>
        <dbReference type="EMBL" id="KKL22966.1"/>
    </source>
</evidence>
<dbReference type="AlphaFoldDB" id="A0A0F9DZ74"/>
<proteinExistence type="predicted"/>
<dbReference type="EMBL" id="LAZR01037147">
    <property type="protein sequence ID" value="KKL22966.1"/>
    <property type="molecule type" value="Genomic_DNA"/>
</dbReference>